<dbReference type="AlphaFoldDB" id="A0AA41DA26"/>
<accession>A0AA41DA26</accession>
<proteinExistence type="predicted"/>
<evidence type="ECO:0000313" key="2">
    <source>
        <dbReference type="Proteomes" id="UP000698924"/>
    </source>
</evidence>
<organism evidence="1 2">
    <name type="scientific">Caecibacteroides pullorum</name>
    <dbReference type="NCBI Taxonomy" id="2725562"/>
    <lineage>
        <taxon>Bacteria</taxon>
        <taxon>Pseudomonadati</taxon>
        <taxon>Bacteroidota</taxon>
        <taxon>Bacteroidia</taxon>
        <taxon>Bacteroidales</taxon>
        <taxon>Bacteroidaceae</taxon>
        <taxon>Caecibacteroides</taxon>
    </lineage>
</organism>
<evidence type="ECO:0000313" key="1">
    <source>
        <dbReference type="EMBL" id="MBM6858256.1"/>
    </source>
</evidence>
<name>A0AA41DA26_9BACT</name>
<gene>
    <name evidence="1" type="ORF">H6D15_11710</name>
</gene>
<sequence length="189" mass="21848">MQNMIDALLRVKGLVEVKKNAINLGVNLGQLPNNEVLEIPELLTKEHNISEQITKMMWQYFENVHSSLSDGQQTRLIFKSCAFAGILATYEFKKRGFINERVLFQIFTINNISRLIENVEDAINMDAREDFIINGWLTQCSEDTFNDLCYIYNATDGQTKWQAWKDTCTTMFCIGMIYANHRIKGNLSF</sequence>
<comment type="caution">
    <text evidence="1">The sequence shown here is derived from an EMBL/GenBank/DDBJ whole genome shotgun (WGS) entry which is preliminary data.</text>
</comment>
<keyword evidence="2" id="KW-1185">Reference proteome</keyword>
<dbReference type="EMBL" id="JACJMO010000021">
    <property type="protein sequence ID" value="MBM6858256.1"/>
    <property type="molecule type" value="Genomic_DNA"/>
</dbReference>
<protein>
    <submittedName>
        <fullName evidence="1">Uncharacterized protein</fullName>
    </submittedName>
</protein>
<reference evidence="1 2" key="1">
    <citation type="journal article" date="2021" name="Sci. Rep.">
        <title>The distribution of antibiotic resistance genes in chicken gut microbiota commensals.</title>
        <authorList>
            <person name="Juricova H."/>
            <person name="Matiasovicova J."/>
            <person name="Kubasova T."/>
            <person name="Cejkova D."/>
            <person name="Rychlik I."/>
        </authorList>
    </citation>
    <scope>NUCLEOTIDE SEQUENCE [LARGE SCALE GENOMIC DNA]</scope>
    <source>
        <strain evidence="1 2">An421</strain>
    </source>
</reference>
<dbReference type="Proteomes" id="UP000698924">
    <property type="component" value="Unassembled WGS sequence"/>
</dbReference>